<keyword evidence="10" id="KW-0520">NAD</keyword>
<dbReference type="Gene3D" id="3.40.50.740">
    <property type="match status" value="1"/>
</dbReference>
<dbReference type="PROSITE" id="PS00641">
    <property type="entry name" value="COMPLEX1_75K_1"/>
    <property type="match status" value="1"/>
</dbReference>
<dbReference type="InterPro" id="IPR019574">
    <property type="entry name" value="NADH_UbQ_OxRdtase_Gsu_4Fe4S-bd"/>
</dbReference>
<comment type="similarity">
    <text evidence="3">Belongs to the complex I 75 kDa subunit family.</text>
</comment>
<feature type="domain" description="4Fe-4S His(Cys)3-ligated-type" evidence="15">
    <location>
        <begin position="90"/>
        <end position="129"/>
    </location>
</feature>
<dbReference type="PROSITE" id="PS00643">
    <property type="entry name" value="COMPLEX1_75K_3"/>
    <property type="match status" value="1"/>
</dbReference>
<dbReference type="OrthoDB" id="9803192at2"/>
<evidence type="ECO:0000256" key="6">
    <source>
        <dbReference type="ARBA" id="ARBA00022723"/>
    </source>
</evidence>
<evidence type="ECO:0000256" key="2">
    <source>
        <dbReference type="ARBA" id="ARBA00004370"/>
    </source>
</evidence>
<dbReference type="GO" id="GO:0051537">
    <property type="term" value="F:2 iron, 2 sulfur cluster binding"/>
    <property type="evidence" value="ECO:0007669"/>
    <property type="project" value="UniProtKB-KW"/>
</dbReference>
<dbReference type="GO" id="GO:0048038">
    <property type="term" value="F:quinone binding"/>
    <property type="evidence" value="ECO:0007669"/>
    <property type="project" value="UniProtKB-KW"/>
</dbReference>
<evidence type="ECO:0000256" key="1">
    <source>
        <dbReference type="ARBA" id="ARBA00001966"/>
    </source>
</evidence>
<dbReference type="EMBL" id="RYZH01000011">
    <property type="protein sequence ID" value="RUL88374.1"/>
    <property type="molecule type" value="Genomic_DNA"/>
</dbReference>
<dbReference type="SUPFAM" id="SSF54292">
    <property type="entry name" value="2Fe-2S ferredoxin-like"/>
    <property type="match status" value="1"/>
</dbReference>
<comment type="caution">
    <text evidence="16">The sequence shown here is derived from an EMBL/GenBank/DDBJ whole genome shotgun (WGS) entry which is preliminary data.</text>
</comment>
<dbReference type="InterPro" id="IPR050123">
    <property type="entry name" value="Prok_molybdopt-oxidoreductase"/>
</dbReference>
<keyword evidence="8" id="KW-0408">Iron</keyword>
<dbReference type="Proteomes" id="UP000280296">
    <property type="component" value="Unassembled WGS sequence"/>
</dbReference>
<keyword evidence="7" id="KW-1278">Translocase</keyword>
<dbReference type="Pfam" id="PF10588">
    <property type="entry name" value="NADH-G_4Fe-4S_3"/>
    <property type="match status" value="1"/>
</dbReference>
<dbReference type="GO" id="GO:0016491">
    <property type="term" value="F:oxidoreductase activity"/>
    <property type="evidence" value="ECO:0007669"/>
    <property type="project" value="InterPro"/>
</dbReference>
<keyword evidence="9" id="KW-0411">Iron-sulfur</keyword>
<evidence type="ECO:0000256" key="5">
    <source>
        <dbReference type="ARBA" id="ARBA00022714"/>
    </source>
</evidence>
<evidence type="ECO:0000256" key="12">
    <source>
        <dbReference type="ARBA" id="ARBA00034078"/>
    </source>
</evidence>
<dbReference type="RefSeq" id="WP_126724701.1">
    <property type="nucleotide sequence ID" value="NZ_RYZH01000011.1"/>
</dbReference>
<dbReference type="GO" id="GO:0051539">
    <property type="term" value="F:4 iron, 4 sulfur cluster binding"/>
    <property type="evidence" value="ECO:0007669"/>
    <property type="project" value="UniProtKB-KW"/>
</dbReference>
<keyword evidence="4" id="KW-0004">4Fe-4S</keyword>
<gene>
    <name evidence="16" type="ORF">TsocGM_07565</name>
</gene>
<evidence type="ECO:0000256" key="11">
    <source>
        <dbReference type="ARBA" id="ARBA00023136"/>
    </source>
</evidence>
<evidence type="ECO:0000256" key="7">
    <source>
        <dbReference type="ARBA" id="ARBA00022967"/>
    </source>
</evidence>
<evidence type="ECO:0000259" key="15">
    <source>
        <dbReference type="PROSITE" id="PS51839"/>
    </source>
</evidence>
<organism evidence="16 17">
    <name type="scientific">Tautonia sociabilis</name>
    <dbReference type="NCBI Taxonomy" id="2080755"/>
    <lineage>
        <taxon>Bacteria</taxon>
        <taxon>Pseudomonadati</taxon>
        <taxon>Planctomycetota</taxon>
        <taxon>Planctomycetia</taxon>
        <taxon>Isosphaerales</taxon>
        <taxon>Isosphaeraceae</taxon>
        <taxon>Tautonia</taxon>
    </lineage>
</organism>
<proteinExistence type="inferred from homology"/>
<dbReference type="PROSITE" id="PS51669">
    <property type="entry name" value="4FE4S_MOW_BIS_MGD"/>
    <property type="match status" value="1"/>
</dbReference>
<feature type="domain" description="4Fe-4S Mo/W bis-MGD-type" evidence="14">
    <location>
        <begin position="227"/>
        <end position="283"/>
    </location>
</feature>
<evidence type="ECO:0000256" key="9">
    <source>
        <dbReference type="ARBA" id="ARBA00023014"/>
    </source>
</evidence>
<dbReference type="Pfam" id="PF00384">
    <property type="entry name" value="Molybdopterin"/>
    <property type="match status" value="1"/>
</dbReference>
<dbReference type="AlphaFoldDB" id="A0A432MLS1"/>
<feature type="domain" description="4Fe-4S ferredoxin-type" evidence="13">
    <location>
        <begin position="149"/>
        <end position="177"/>
    </location>
</feature>
<dbReference type="Gene3D" id="3.30.70.20">
    <property type="match status" value="1"/>
</dbReference>
<dbReference type="SUPFAM" id="SSF53706">
    <property type="entry name" value="Formate dehydrogenase/DMSO reductase, domains 1-3"/>
    <property type="match status" value="1"/>
</dbReference>
<dbReference type="InterPro" id="IPR054351">
    <property type="entry name" value="NADH_UbQ_OxRdtase_ferredoxin"/>
</dbReference>
<dbReference type="InterPro" id="IPR017896">
    <property type="entry name" value="4Fe4S_Fe-S-bd"/>
</dbReference>
<sequence length="583" mass="64514">MATIIINGTEYTLPEGERLNAIQAAQRFGVEIPYYCWHPALSVVANCRMCEIQVGSKDPKTGEIKMIPKMVPGCQTPAKDGTVIVTDSPEVRSHQAMIMEYLLINHPLDCPVCDQAGQCGLQDYSYRHGQAIHRFVEERTVNPRKDVSDQIQLNMDRCIMCTRCVRFCREITRTNELQVERRGNHAEITIFPDRPLDNPMAGNVVDLCPVGALLDKDFLHKQRYWFNDQHSSVCTRCSTGCNIVAEENRGQIWRLRARYNPKVNDYWICDEGRSSYKSANDANLLPAMYLREGGQPREAPVDRALDTARTRLKEIARQGGTIAAVISPFLTVEEAYLLASYIKGLSGEAVLALGPVPVVGEDQTFAPDQRQGRTGDTSFVVPRPFTIRAEKCPNRNGVERILKHFQGEVIPIDRLRERAASTPFDALYITGGGHEPAYEGQEWTKLRDGAKFLVVQDVWPTDLAGTADVILSSATFAEKAGCYVNATGRLQYASAALPPRDGSLPDLDILAILAERPGGGPISSRDVLSELAGQVPAFAAVRSLDGPFPEFGLPLDGSEEPTPGMFRYVDPWHAPRGRVSLAT</sequence>
<dbReference type="InterPro" id="IPR006963">
    <property type="entry name" value="Mopterin_OxRdtase_4Fe-4S_dom"/>
</dbReference>
<protein>
    <submittedName>
        <fullName evidence="16">2Fe-2S iron-sulfur cluster binding domain-containing protein</fullName>
    </submittedName>
</protein>
<dbReference type="SMART" id="SM00929">
    <property type="entry name" value="NADH-G_4Fe-4S_3"/>
    <property type="match status" value="1"/>
</dbReference>
<keyword evidence="17" id="KW-1185">Reference proteome</keyword>
<keyword evidence="6" id="KW-0479">Metal-binding</keyword>
<evidence type="ECO:0000259" key="13">
    <source>
        <dbReference type="PROSITE" id="PS51379"/>
    </source>
</evidence>
<dbReference type="PROSITE" id="PS51839">
    <property type="entry name" value="4FE4S_HC3"/>
    <property type="match status" value="1"/>
</dbReference>
<dbReference type="CDD" id="cd00368">
    <property type="entry name" value="Molybdopterin-Binding"/>
    <property type="match status" value="1"/>
</dbReference>
<evidence type="ECO:0000313" key="16">
    <source>
        <dbReference type="EMBL" id="RUL88374.1"/>
    </source>
</evidence>
<dbReference type="InterPro" id="IPR006656">
    <property type="entry name" value="Mopterin_OxRdtase"/>
</dbReference>
<dbReference type="Gene3D" id="3.10.20.740">
    <property type="match status" value="1"/>
</dbReference>
<comment type="cofactor">
    <cofactor evidence="12">
        <name>[2Fe-2S] cluster</name>
        <dbReference type="ChEBI" id="CHEBI:190135"/>
    </cofactor>
</comment>
<dbReference type="InterPro" id="IPR036010">
    <property type="entry name" value="2Fe-2S_ferredoxin-like_sf"/>
</dbReference>
<dbReference type="GO" id="GO:0016020">
    <property type="term" value="C:membrane"/>
    <property type="evidence" value="ECO:0007669"/>
    <property type="project" value="UniProtKB-SubCell"/>
</dbReference>
<dbReference type="GO" id="GO:0046872">
    <property type="term" value="F:metal ion binding"/>
    <property type="evidence" value="ECO:0007669"/>
    <property type="project" value="UniProtKB-KW"/>
</dbReference>
<dbReference type="GO" id="GO:0042773">
    <property type="term" value="P:ATP synthesis coupled electron transport"/>
    <property type="evidence" value="ECO:0007669"/>
    <property type="project" value="InterPro"/>
</dbReference>
<accession>A0A432MLS1</accession>
<dbReference type="PANTHER" id="PTHR43105">
    <property type="entry name" value="RESPIRATORY NITRATE REDUCTASE"/>
    <property type="match status" value="1"/>
</dbReference>
<evidence type="ECO:0000259" key="14">
    <source>
        <dbReference type="PROSITE" id="PS51669"/>
    </source>
</evidence>
<dbReference type="Gene3D" id="2.20.25.90">
    <property type="entry name" value="ADC-like domains"/>
    <property type="match status" value="1"/>
</dbReference>
<dbReference type="InterPro" id="IPR001041">
    <property type="entry name" value="2Fe-2S_ferredoxin-type"/>
</dbReference>
<dbReference type="Pfam" id="PF04879">
    <property type="entry name" value="Molybdop_Fe4S4"/>
    <property type="match status" value="1"/>
</dbReference>
<dbReference type="Pfam" id="PF22117">
    <property type="entry name" value="Fer4_Nqo3"/>
    <property type="match status" value="1"/>
</dbReference>
<evidence type="ECO:0000313" key="17">
    <source>
        <dbReference type="Proteomes" id="UP000280296"/>
    </source>
</evidence>
<dbReference type="PROSITE" id="PS51379">
    <property type="entry name" value="4FE4S_FER_2"/>
    <property type="match status" value="1"/>
</dbReference>
<dbReference type="CDD" id="cd00207">
    <property type="entry name" value="fer2"/>
    <property type="match status" value="1"/>
</dbReference>
<evidence type="ECO:0000256" key="4">
    <source>
        <dbReference type="ARBA" id="ARBA00022485"/>
    </source>
</evidence>
<reference evidence="16 17" key="1">
    <citation type="submission" date="2018-12" db="EMBL/GenBank/DDBJ databases">
        <authorList>
            <person name="Toschakov S.V."/>
        </authorList>
    </citation>
    <scope>NUCLEOTIDE SEQUENCE [LARGE SCALE GENOMIC DNA]</scope>
    <source>
        <strain evidence="16 17">GM2012</strain>
    </source>
</reference>
<dbReference type="PANTHER" id="PTHR43105:SF13">
    <property type="entry name" value="NADH-UBIQUINONE OXIDOREDUCTASE 75 KDA SUBUNIT, MITOCHONDRIAL"/>
    <property type="match status" value="1"/>
</dbReference>
<dbReference type="FunFam" id="3.10.20.740:FF:000004">
    <property type="entry name" value="NADH-quinone oxidoreductase"/>
    <property type="match status" value="1"/>
</dbReference>
<evidence type="ECO:0000256" key="3">
    <source>
        <dbReference type="ARBA" id="ARBA00005404"/>
    </source>
</evidence>
<name>A0A432MLS1_9BACT</name>
<comment type="cofactor">
    <cofactor evidence="1">
        <name>[4Fe-4S] cluster</name>
        <dbReference type="ChEBI" id="CHEBI:49883"/>
    </cofactor>
</comment>
<keyword evidence="11" id="KW-0472">Membrane</keyword>
<keyword evidence="5" id="KW-0001">2Fe-2S</keyword>
<dbReference type="SMART" id="SM00926">
    <property type="entry name" value="Molybdop_Fe4S4"/>
    <property type="match status" value="1"/>
</dbReference>
<dbReference type="InterPro" id="IPR000283">
    <property type="entry name" value="NADH_UbQ_OxRdtase_75kDa_su_CS"/>
</dbReference>
<dbReference type="FunFam" id="3.30.70.20:FF:000002">
    <property type="entry name" value="NADH-ubiquinone oxidoreductase 75 kDa subunit"/>
    <property type="match status" value="1"/>
</dbReference>
<comment type="subcellular location">
    <subcellularLocation>
        <location evidence="2">Membrane</location>
    </subcellularLocation>
</comment>
<evidence type="ECO:0000256" key="10">
    <source>
        <dbReference type="ARBA" id="ARBA00023027"/>
    </source>
</evidence>
<dbReference type="SUPFAM" id="SSF54862">
    <property type="entry name" value="4Fe-4S ferredoxins"/>
    <property type="match status" value="1"/>
</dbReference>
<evidence type="ECO:0000256" key="8">
    <source>
        <dbReference type="ARBA" id="ARBA00023004"/>
    </source>
</evidence>
<dbReference type="GO" id="GO:0008137">
    <property type="term" value="F:NADH dehydrogenase (ubiquinone) activity"/>
    <property type="evidence" value="ECO:0007669"/>
    <property type="project" value="InterPro"/>
</dbReference>
<reference evidence="16 17" key="2">
    <citation type="submission" date="2019-01" db="EMBL/GenBank/DDBJ databases">
        <title>Tautonia sociabilis, a novel thermotolerant planctomycete of Isosphaeraceae family, isolated from a 4000 m deep subterranean habitat.</title>
        <authorList>
            <person name="Kovaleva O.L."/>
            <person name="Elcheninov A.G."/>
            <person name="Van Heerden E."/>
            <person name="Toshchakov S.V."/>
            <person name="Novikov A."/>
            <person name="Bonch-Osmolovskaya E.A."/>
            <person name="Kublanov I.V."/>
        </authorList>
    </citation>
    <scope>NUCLEOTIDE SEQUENCE [LARGE SCALE GENOMIC DNA]</scope>
    <source>
        <strain evidence="16 17">GM2012</strain>
    </source>
</reference>
<dbReference type="Pfam" id="PF13510">
    <property type="entry name" value="Fer2_4"/>
    <property type="match status" value="1"/>
</dbReference>